<feature type="signal peptide" evidence="1">
    <location>
        <begin position="1"/>
        <end position="20"/>
    </location>
</feature>
<dbReference type="RefSeq" id="WP_380618697.1">
    <property type="nucleotide sequence ID" value="NZ_JBHSDK010000009.1"/>
</dbReference>
<evidence type="ECO:0000256" key="1">
    <source>
        <dbReference type="SAM" id="SignalP"/>
    </source>
</evidence>
<comment type="caution">
    <text evidence="2">The sequence shown here is derived from an EMBL/GenBank/DDBJ whole genome shotgun (WGS) entry which is preliminary data.</text>
</comment>
<reference evidence="3" key="1">
    <citation type="journal article" date="2019" name="Int. J. Syst. Evol. Microbiol.">
        <title>The Global Catalogue of Microorganisms (GCM) 10K type strain sequencing project: providing services to taxonomists for standard genome sequencing and annotation.</title>
        <authorList>
            <consortium name="The Broad Institute Genomics Platform"/>
            <consortium name="The Broad Institute Genome Sequencing Center for Infectious Disease"/>
            <person name="Wu L."/>
            <person name="Ma J."/>
        </authorList>
    </citation>
    <scope>NUCLEOTIDE SEQUENCE [LARGE SCALE GENOMIC DNA]</scope>
    <source>
        <strain evidence="3">IBRC-M 10908</strain>
    </source>
</reference>
<dbReference type="Proteomes" id="UP001595823">
    <property type="component" value="Unassembled WGS sequence"/>
</dbReference>
<evidence type="ECO:0000313" key="3">
    <source>
        <dbReference type="Proteomes" id="UP001595823"/>
    </source>
</evidence>
<proteinExistence type="predicted"/>
<accession>A0ABV8TVW3</accession>
<organism evidence="2 3">
    <name type="scientific">Salininema proteolyticum</name>
    <dbReference type="NCBI Taxonomy" id="1607685"/>
    <lineage>
        <taxon>Bacteria</taxon>
        <taxon>Bacillati</taxon>
        <taxon>Actinomycetota</taxon>
        <taxon>Actinomycetes</taxon>
        <taxon>Glycomycetales</taxon>
        <taxon>Glycomycetaceae</taxon>
        <taxon>Salininema</taxon>
    </lineage>
</organism>
<keyword evidence="3" id="KW-1185">Reference proteome</keyword>
<dbReference type="EMBL" id="JBHSDK010000009">
    <property type="protein sequence ID" value="MFC4334720.1"/>
    <property type="molecule type" value="Genomic_DNA"/>
</dbReference>
<protein>
    <submittedName>
        <fullName evidence="2">Uncharacterized protein</fullName>
    </submittedName>
</protein>
<feature type="chain" id="PRO_5046595489" evidence="1">
    <location>
        <begin position="21"/>
        <end position="133"/>
    </location>
</feature>
<evidence type="ECO:0000313" key="2">
    <source>
        <dbReference type="EMBL" id="MFC4334720.1"/>
    </source>
</evidence>
<sequence length="133" mass="14446">MLLSRRRIPVLIATITFALAATFALGAAPADAHRVEGKFYSSGGYCHYAFKSSHVGFESDILMTAWTRSTFSINNIDCTASVRIKGDPWVWDRGNPNTGTVRAEDTDVRGWTVSTYHGMCATGCTGEGGVVRH</sequence>
<gene>
    <name evidence="2" type="ORF">ACFPET_05870</name>
</gene>
<name>A0ABV8TVW3_9ACTN</name>
<keyword evidence="1" id="KW-0732">Signal</keyword>